<accession>A0A067TZW6</accession>
<organism evidence="1 2">
    <name type="scientific">Galerina marginata (strain CBS 339.88)</name>
    <dbReference type="NCBI Taxonomy" id="685588"/>
    <lineage>
        <taxon>Eukaryota</taxon>
        <taxon>Fungi</taxon>
        <taxon>Dikarya</taxon>
        <taxon>Basidiomycota</taxon>
        <taxon>Agaricomycotina</taxon>
        <taxon>Agaricomycetes</taxon>
        <taxon>Agaricomycetidae</taxon>
        <taxon>Agaricales</taxon>
        <taxon>Agaricineae</taxon>
        <taxon>Strophariaceae</taxon>
        <taxon>Galerina</taxon>
    </lineage>
</organism>
<dbReference type="Proteomes" id="UP000027222">
    <property type="component" value="Unassembled WGS sequence"/>
</dbReference>
<evidence type="ECO:0000313" key="2">
    <source>
        <dbReference type="Proteomes" id="UP000027222"/>
    </source>
</evidence>
<reference evidence="2" key="1">
    <citation type="journal article" date="2014" name="Proc. Natl. Acad. Sci. U.S.A.">
        <title>Extensive sampling of basidiomycete genomes demonstrates inadequacy of the white-rot/brown-rot paradigm for wood decay fungi.</title>
        <authorList>
            <person name="Riley R."/>
            <person name="Salamov A.A."/>
            <person name="Brown D.W."/>
            <person name="Nagy L.G."/>
            <person name="Floudas D."/>
            <person name="Held B.W."/>
            <person name="Levasseur A."/>
            <person name="Lombard V."/>
            <person name="Morin E."/>
            <person name="Otillar R."/>
            <person name="Lindquist E.A."/>
            <person name="Sun H."/>
            <person name="LaButti K.M."/>
            <person name="Schmutz J."/>
            <person name="Jabbour D."/>
            <person name="Luo H."/>
            <person name="Baker S.E."/>
            <person name="Pisabarro A.G."/>
            <person name="Walton J.D."/>
            <person name="Blanchette R.A."/>
            <person name="Henrissat B."/>
            <person name="Martin F."/>
            <person name="Cullen D."/>
            <person name="Hibbett D.S."/>
            <person name="Grigoriev I.V."/>
        </authorList>
    </citation>
    <scope>NUCLEOTIDE SEQUENCE [LARGE SCALE GENOMIC DNA]</scope>
    <source>
        <strain evidence="2">CBS 339.88</strain>
    </source>
</reference>
<dbReference type="EMBL" id="KL142368">
    <property type="protein sequence ID" value="KDR84613.1"/>
    <property type="molecule type" value="Genomic_DNA"/>
</dbReference>
<name>A0A067TZW6_GALM3</name>
<proteinExistence type="predicted"/>
<dbReference type="HOGENOM" id="CLU_1081992_0_0_1"/>
<keyword evidence="2" id="KW-1185">Reference proteome</keyword>
<evidence type="ECO:0000313" key="1">
    <source>
        <dbReference type="EMBL" id="KDR84613.1"/>
    </source>
</evidence>
<protein>
    <submittedName>
        <fullName evidence="1">Uncharacterized protein</fullName>
    </submittedName>
</protein>
<sequence length="257" mass="28646">MLAGGGFNPRREVLAVLAGQTGLEDPTINKKVGSKYGIARTPYLPTITIVWSCPSSFPVYDTQCALVPPSLISSTAKPFTAFDWRSVRGSLSSILLRFFSRLIRDRRWQQKRLNRSHAVYIRLERGTAYAPLLWSMSQLLLHVLRAARNSNADGAAGYVDPDEGYNGMWEDSFGEREVLKQGRWCIYETASEVLQNSKAAGHLFSQTSTIDIYHQWPTSILVPTPTHALIVSKATAASVFFLLHLFSSKRAPALSRI</sequence>
<dbReference type="AlphaFoldDB" id="A0A067TZW6"/>
<gene>
    <name evidence="1" type="ORF">GALMADRAFT_719231</name>
</gene>